<gene>
    <name evidence="2" type="ORF">JL102_09560</name>
</gene>
<dbReference type="PANTHER" id="PTHR15032:SF4">
    <property type="entry name" value="N-ACYL-PHOSPHATIDYLETHANOLAMINE-HYDROLYZING PHOSPHOLIPASE D"/>
    <property type="match status" value="1"/>
</dbReference>
<protein>
    <submittedName>
        <fullName evidence="2">MBL fold metallo-hydrolase</fullName>
    </submittedName>
</protein>
<accession>A0A937F600</accession>
<organism evidence="2 3">
    <name type="scientific">Fulvivirga sediminis</name>
    <dbReference type="NCBI Taxonomy" id="2803949"/>
    <lineage>
        <taxon>Bacteria</taxon>
        <taxon>Pseudomonadati</taxon>
        <taxon>Bacteroidota</taxon>
        <taxon>Cytophagia</taxon>
        <taxon>Cytophagales</taxon>
        <taxon>Fulvivirgaceae</taxon>
        <taxon>Fulvivirga</taxon>
    </lineage>
</organism>
<dbReference type="EMBL" id="JAESIY010000004">
    <property type="protein sequence ID" value="MBL3656375.1"/>
    <property type="molecule type" value="Genomic_DNA"/>
</dbReference>
<dbReference type="GO" id="GO:0005737">
    <property type="term" value="C:cytoplasm"/>
    <property type="evidence" value="ECO:0007669"/>
    <property type="project" value="TreeGrafter"/>
</dbReference>
<dbReference type="InterPro" id="IPR036866">
    <property type="entry name" value="RibonucZ/Hydroxyglut_hydro"/>
</dbReference>
<name>A0A937F600_9BACT</name>
<sequence length="365" mass="41488">MIVIIGVVVAVVIATYFYMSQDLFGKKPEGERLERMSKSSHFKDGVFENFHHTPTLTEGYSMMGVMYKQIFGKHPRTQPKDSIPSVVTDLKSFAPDENVLVWFGHSSYFIQLNGRKILVDPVFSGNASPIPSSVNAFPGANGYGVEDMPDIDYLFISHDHYDHLDYQTIVAMKDKVRKVMCGLGVGSHFELWGYTQDQIIEGDWYDAVDLDDGFKAYFTPSRHFSGRGFKRNNTLWSSYVLEAEGFKLYIGGDSGYDTHFADIGNKFGPFDLAILENGQYNKAWEAIHMLPEQTLKAGSDLKAKRVFPVHSSKFKLAWHPWDEPLSEVSRLSADYNFPLVTPKIGEVVRLKDTTQTFDHWWEGME</sequence>
<dbReference type="GO" id="GO:0070290">
    <property type="term" value="F:N-acylphosphatidylethanolamine-specific phospholipase D activity"/>
    <property type="evidence" value="ECO:0007669"/>
    <property type="project" value="InterPro"/>
</dbReference>
<evidence type="ECO:0000259" key="1">
    <source>
        <dbReference type="Pfam" id="PF12706"/>
    </source>
</evidence>
<dbReference type="SUPFAM" id="SSF56281">
    <property type="entry name" value="Metallo-hydrolase/oxidoreductase"/>
    <property type="match status" value="1"/>
</dbReference>
<dbReference type="Proteomes" id="UP000659388">
    <property type="component" value="Unassembled WGS sequence"/>
</dbReference>
<feature type="domain" description="Metallo-beta-lactamase" evidence="1">
    <location>
        <begin position="115"/>
        <end position="310"/>
    </location>
</feature>
<evidence type="ECO:0000313" key="2">
    <source>
        <dbReference type="EMBL" id="MBL3656375.1"/>
    </source>
</evidence>
<dbReference type="InterPro" id="IPR024884">
    <property type="entry name" value="NAPE-PLD"/>
</dbReference>
<dbReference type="PANTHER" id="PTHR15032">
    <property type="entry name" value="N-ACYL-PHOSPHATIDYLETHANOLAMINE-HYDROLYZING PHOSPHOLIPASE D"/>
    <property type="match status" value="1"/>
</dbReference>
<dbReference type="PIRSF" id="PIRSF038896">
    <property type="entry name" value="NAPE-PLD"/>
    <property type="match status" value="1"/>
</dbReference>
<dbReference type="Gene3D" id="3.60.15.10">
    <property type="entry name" value="Ribonuclease Z/Hydroxyacylglutathione hydrolase-like"/>
    <property type="match status" value="1"/>
</dbReference>
<proteinExistence type="predicted"/>
<reference evidence="2" key="1">
    <citation type="submission" date="2021-01" db="EMBL/GenBank/DDBJ databases">
        <title>Fulvivirga kasyanovii gen. nov., sp nov., a novel member of the phylum Bacteroidetes isolated from seawater in a mussel farm.</title>
        <authorList>
            <person name="Zhao L.-H."/>
            <person name="Wang Z.-J."/>
        </authorList>
    </citation>
    <scope>NUCLEOTIDE SEQUENCE</scope>
    <source>
        <strain evidence="2">2943</strain>
    </source>
</reference>
<comment type="caution">
    <text evidence="2">The sequence shown here is derived from an EMBL/GenBank/DDBJ whole genome shotgun (WGS) entry which is preliminary data.</text>
</comment>
<dbReference type="RefSeq" id="WP_202244158.1">
    <property type="nucleotide sequence ID" value="NZ_JAESIY010000004.1"/>
</dbReference>
<dbReference type="InterPro" id="IPR001279">
    <property type="entry name" value="Metallo-B-lactamas"/>
</dbReference>
<evidence type="ECO:0000313" key="3">
    <source>
        <dbReference type="Proteomes" id="UP000659388"/>
    </source>
</evidence>
<dbReference type="Pfam" id="PF12706">
    <property type="entry name" value="Lactamase_B_2"/>
    <property type="match status" value="1"/>
</dbReference>
<dbReference type="AlphaFoldDB" id="A0A937F600"/>
<keyword evidence="3" id="KW-1185">Reference proteome</keyword>
<dbReference type="GO" id="GO:0008270">
    <property type="term" value="F:zinc ion binding"/>
    <property type="evidence" value="ECO:0007669"/>
    <property type="project" value="InterPro"/>
</dbReference>